<dbReference type="Gramene" id="Pp3c1_19720V3.2">
    <property type="protein sequence ID" value="PAC:32971369.CDS.1"/>
    <property type="gene ID" value="Pp3c1_19720"/>
</dbReference>
<proteinExistence type="predicted"/>
<reference evidence="1 2" key="2">
    <citation type="journal article" date="2018" name="Plant J.">
        <title>The Physcomitrella patens chromosome-scale assembly reveals moss genome structure and evolution.</title>
        <authorList>
            <person name="Lang D."/>
            <person name="Ullrich K.K."/>
            <person name="Murat F."/>
            <person name="Fuchs J."/>
            <person name="Jenkins J."/>
            <person name="Haas F.B."/>
            <person name="Piednoel M."/>
            <person name="Gundlach H."/>
            <person name="Van Bel M."/>
            <person name="Meyberg R."/>
            <person name="Vives C."/>
            <person name="Morata J."/>
            <person name="Symeonidi A."/>
            <person name="Hiss M."/>
            <person name="Muchero W."/>
            <person name="Kamisugi Y."/>
            <person name="Saleh O."/>
            <person name="Blanc G."/>
            <person name="Decker E.L."/>
            <person name="van Gessel N."/>
            <person name="Grimwood J."/>
            <person name="Hayes R.D."/>
            <person name="Graham S.W."/>
            <person name="Gunter L.E."/>
            <person name="McDaniel S.F."/>
            <person name="Hoernstein S.N.W."/>
            <person name="Larsson A."/>
            <person name="Li F.W."/>
            <person name="Perroud P.F."/>
            <person name="Phillips J."/>
            <person name="Ranjan P."/>
            <person name="Rokshar D.S."/>
            <person name="Rothfels C.J."/>
            <person name="Schneider L."/>
            <person name="Shu S."/>
            <person name="Stevenson D.W."/>
            <person name="Thummler F."/>
            <person name="Tillich M."/>
            <person name="Villarreal Aguilar J.C."/>
            <person name="Widiez T."/>
            <person name="Wong G.K."/>
            <person name="Wymore A."/>
            <person name="Zhang Y."/>
            <person name="Zimmer A.D."/>
            <person name="Quatrano R.S."/>
            <person name="Mayer K.F.X."/>
            <person name="Goodstein D."/>
            <person name="Casacuberta J.M."/>
            <person name="Vandepoele K."/>
            <person name="Reski R."/>
            <person name="Cuming A.C."/>
            <person name="Tuskan G.A."/>
            <person name="Maumus F."/>
            <person name="Salse J."/>
            <person name="Schmutz J."/>
            <person name="Rensing S.A."/>
        </authorList>
    </citation>
    <scope>NUCLEOTIDE SEQUENCE [LARGE SCALE GENOMIC DNA]</scope>
    <source>
        <strain evidence="1 2">cv. Gransden 2004</strain>
    </source>
</reference>
<dbReference type="AlphaFoldDB" id="A0A7I3ZZ54"/>
<dbReference type="EnsemblPlants" id="Pp3c1_19720V3.2">
    <property type="protein sequence ID" value="PAC:32971369.CDS.1"/>
    <property type="gene ID" value="Pp3c1_19720"/>
</dbReference>
<name>A0A7I3ZZ54_PHYPA</name>
<reference evidence="1 2" key="1">
    <citation type="journal article" date="2008" name="Science">
        <title>The Physcomitrella genome reveals evolutionary insights into the conquest of land by plants.</title>
        <authorList>
            <person name="Rensing S."/>
            <person name="Lang D."/>
            <person name="Zimmer A."/>
            <person name="Terry A."/>
            <person name="Salamov A."/>
            <person name="Shapiro H."/>
            <person name="Nishiyama T."/>
            <person name="Perroud P.-F."/>
            <person name="Lindquist E."/>
            <person name="Kamisugi Y."/>
            <person name="Tanahashi T."/>
            <person name="Sakakibara K."/>
            <person name="Fujita T."/>
            <person name="Oishi K."/>
            <person name="Shin-I T."/>
            <person name="Kuroki Y."/>
            <person name="Toyoda A."/>
            <person name="Suzuki Y."/>
            <person name="Hashimoto A."/>
            <person name="Yamaguchi K."/>
            <person name="Sugano A."/>
            <person name="Kohara Y."/>
            <person name="Fujiyama A."/>
            <person name="Anterola A."/>
            <person name="Aoki S."/>
            <person name="Ashton N."/>
            <person name="Barbazuk W.B."/>
            <person name="Barker E."/>
            <person name="Bennetzen J."/>
            <person name="Bezanilla M."/>
            <person name="Blankenship R."/>
            <person name="Cho S.H."/>
            <person name="Dutcher S."/>
            <person name="Estelle M."/>
            <person name="Fawcett J.A."/>
            <person name="Gundlach H."/>
            <person name="Hanada K."/>
            <person name="Heyl A."/>
            <person name="Hicks K.A."/>
            <person name="Hugh J."/>
            <person name="Lohr M."/>
            <person name="Mayer K."/>
            <person name="Melkozernov A."/>
            <person name="Murata T."/>
            <person name="Nelson D."/>
            <person name="Pils B."/>
            <person name="Prigge M."/>
            <person name="Reiss B."/>
            <person name="Renner T."/>
            <person name="Rombauts S."/>
            <person name="Rushton P."/>
            <person name="Sanderfoot A."/>
            <person name="Schween G."/>
            <person name="Shiu S.-H."/>
            <person name="Stueber K."/>
            <person name="Theodoulou F.L."/>
            <person name="Tu H."/>
            <person name="Van de Peer Y."/>
            <person name="Verrier P.J."/>
            <person name="Waters E."/>
            <person name="Wood A."/>
            <person name="Yang L."/>
            <person name="Cove D."/>
            <person name="Cuming A."/>
            <person name="Hasebe M."/>
            <person name="Lucas S."/>
            <person name="Mishler D.B."/>
            <person name="Reski R."/>
            <person name="Grigoriev I."/>
            <person name="Quatrano R.S."/>
            <person name="Boore J.L."/>
        </authorList>
    </citation>
    <scope>NUCLEOTIDE SEQUENCE [LARGE SCALE GENOMIC DNA]</scope>
    <source>
        <strain evidence="1 2">cv. Gransden 2004</strain>
    </source>
</reference>
<evidence type="ECO:0000313" key="1">
    <source>
        <dbReference type="EnsemblPlants" id="PAC:32971369.CDS.1"/>
    </source>
</evidence>
<accession>A0A7I3ZZ54</accession>
<reference evidence="1" key="3">
    <citation type="submission" date="2020-12" db="UniProtKB">
        <authorList>
            <consortium name="EnsemblPlants"/>
        </authorList>
    </citation>
    <scope>IDENTIFICATION</scope>
</reference>
<keyword evidence="2" id="KW-1185">Reference proteome</keyword>
<organism evidence="1 2">
    <name type="scientific">Physcomitrium patens</name>
    <name type="common">Spreading-leaved earth moss</name>
    <name type="synonym">Physcomitrella patens</name>
    <dbReference type="NCBI Taxonomy" id="3218"/>
    <lineage>
        <taxon>Eukaryota</taxon>
        <taxon>Viridiplantae</taxon>
        <taxon>Streptophyta</taxon>
        <taxon>Embryophyta</taxon>
        <taxon>Bryophyta</taxon>
        <taxon>Bryophytina</taxon>
        <taxon>Bryopsida</taxon>
        <taxon>Funariidae</taxon>
        <taxon>Funariales</taxon>
        <taxon>Funariaceae</taxon>
        <taxon>Physcomitrium</taxon>
    </lineage>
</organism>
<evidence type="ECO:0000313" key="2">
    <source>
        <dbReference type="Proteomes" id="UP000006727"/>
    </source>
</evidence>
<protein>
    <submittedName>
        <fullName evidence="1">Uncharacterized protein</fullName>
    </submittedName>
</protein>
<dbReference type="Proteomes" id="UP000006727">
    <property type="component" value="Chromosome 1"/>
</dbReference>
<dbReference type="EMBL" id="ABEU02000001">
    <property type="status" value="NOT_ANNOTATED_CDS"/>
    <property type="molecule type" value="Genomic_DNA"/>
</dbReference>
<sequence>MTQLGCRHPQLQRQGDHWAGDFLVSSRRDSRSSKKRRAEGAAGNVCFRFHHWREINVDG</sequence>